<sequence length="220" mass="23671">MVPRVAVIDYGIGNIGSIVAAWRRQPVDLLVWAPGDGARALDRVRRDPPRLLVLPGVGSMAHAAEALEAEGYWEVVLEARARAVPLFGVCLGMQLLFESGEEGGHGFGFLAGDVPELQAPRLPHMGWNQVRFRPDSPLGAGLGEAPWFYFVHSYRVRPRDPAVIAGETIYGEVFPSALALPPLLFAAQFHPELSGVNGHRLLANVLAAATGDQEAGPWQG</sequence>
<dbReference type="GO" id="GO:0004359">
    <property type="term" value="F:glutaminase activity"/>
    <property type="evidence" value="ECO:0007669"/>
    <property type="project" value="UniProtKB-EC"/>
</dbReference>
<comment type="function">
    <text evidence="10">IGPS catalyzes the conversion of PRFAR and glutamine to IGP, AICAR and glutamate. The HisH subunit catalyzes the hydrolysis of glutamine to glutamate and ammonia as part of the synthesis of IGP and AICAR. The resulting ammonia molecule is channeled to the active site of HisF.</text>
</comment>
<keyword evidence="4 10" id="KW-0378">Hydrolase</keyword>
<feature type="active site" description="Nucleophile" evidence="10 11">
    <location>
        <position position="90"/>
    </location>
</feature>
<feature type="active site" evidence="10 11">
    <location>
        <position position="190"/>
    </location>
</feature>
<dbReference type="EMBL" id="LR778114">
    <property type="protein sequence ID" value="CAB1128233.1"/>
    <property type="molecule type" value="Genomic_DNA"/>
</dbReference>
<dbReference type="InterPro" id="IPR017926">
    <property type="entry name" value="GATASE"/>
</dbReference>
<dbReference type="GO" id="GO:0000105">
    <property type="term" value="P:L-histidine biosynthetic process"/>
    <property type="evidence" value="ECO:0007669"/>
    <property type="project" value="UniProtKB-UniRule"/>
</dbReference>
<comment type="catalytic activity">
    <reaction evidence="8 10">
        <text>5-[(5-phospho-1-deoxy-D-ribulos-1-ylimino)methylamino]-1-(5-phospho-beta-D-ribosyl)imidazole-4-carboxamide + L-glutamine = D-erythro-1-(imidazol-4-yl)glycerol 3-phosphate + 5-amino-1-(5-phospho-beta-D-ribosyl)imidazole-4-carboxamide + L-glutamate + H(+)</text>
        <dbReference type="Rhea" id="RHEA:24793"/>
        <dbReference type="ChEBI" id="CHEBI:15378"/>
        <dbReference type="ChEBI" id="CHEBI:29985"/>
        <dbReference type="ChEBI" id="CHEBI:58278"/>
        <dbReference type="ChEBI" id="CHEBI:58359"/>
        <dbReference type="ChEBI" id="CHEBI:58475"/>
        <dbReference type="ChEBI" id="CHEBI:58525"/>
        <dbReference type="EC" id="4.3.2.10"/>
    </reaction>
</comment>
<dbReference type="EC" id="3.5.1.2" evidence="10"/>
<dbReference type="HAMAP" id="MF_00278">
    <property type="entry name" value="HisH"/>
    <property type="match status" value="1"/>
</dbReference>
<evidence type="ECO:0000256" key="8">
    <source>
        <dbReference type="ARBA" id="ARBA00047838"/>
    </source>
</evidence>
<dbReference type="PANTHER" id="PTHR42701">
    <property type="entry name" value="IMIDAZOLE GLYCEROL PHOSPHATE SYNTHASE SUBUNIT HISH"/>
    <property type="match status" value="1"/>
</dbReference>
<dbReference type="EC" id="4.3.2.10" evidence="10"/>
<feature type="domain" description="Glutamine amidotransferase" evidence="12">
    <location>
        <begin position="7"/>
        <end position="206"/>
    </location>
</feature>
<comment type="pathway">
    <text evidence="1 10">Amino-acid biosynthesis; L-histidine biosynthesis; L-histidine from 5-phospho-alpha-D-ribose 1-diphosphate: step 5/9.</text>
</comment>
<dbReference type="GO" id="GO:0005737">
    <property type="term" value="C:cytoplasm"/>
    <property type="evidence" value="ECO:0007669"/>
    <property type="project" value="UniProtKB-SubCell"/>
</dbReference>
<dbReference type="AlphaFoldDB" id="A0A6F8ZF24"/>
<keyword evidence="7 10" id="KW-0456">Lyase</keyword>
<dbReference type="PIRSF" id="PIRSF000495">
    <property type="entry name" value="Amidotransf_hisH"/>
    <property type="match status" value="1"/>
</dbReference>
<evidence type="ECO:0000256" key="1">
    <source>
        <dbReference type="ARBA" id="ARBA00005091"/>
    </source>
</evidence>
<gene>
    <name evidence="10 13" type="primary">hisH</name>
    <name evidence="13" type="ORF">R50_0727</name>
</gene>
<keyword evidence="6 10" id="KW-0368">Histidine biosynthesis</keyword>
<dbReference type="Pfam" id="PF00117">
    <property type="entry name" value="GATase"/>
    <property type="match status" value="1"/>
</dbReference>
<evidence type="ECO:0000256" key="2">
    <source>
        <dbReference type="ARBA" id="ARBA00011152"/>
    </source>
</evidence>
<dbReference type="GO" id="GO:0000107">
    <property type="term" value="F:imidazoleglycerol-phosphate synthase activity"/>
    <property type="evidence" value="ECO:0007669"/>
    <property type="project" value="UniProtKB-UniRule"/>
</dbReference>
<comment type="catalytic activity">
    <reaction evidence="9 10">
        <text>L-glutamine + H2O = L-glutamate + NH4(+)</text>
        <dbReference type="Rhea" id="RHEA:15889"/>
        <dbReference type="ChEBI" id="CHEBI:15377"/>
        <dbReference type="ChEBI" id="CHEBI:28938"/>
        <dbReference type="ChEBI" id="CHEBI:29985"/>
        <dbReference type="ChEBI" id="CHEBI:58359"/>
        <dbReference type="EC" id="3.5.1.2"/>
    </reaction>
</comment>
<feature type="active site" evidence="10 11">
    <location>
        <position position="192"/>
    </location>
</feature>
<evidence type="ECO:0000313" key="14">
    <source>
        <dbReference type="Proteomes" id="UP000503399"/>
    </source>
</evidence>
<dbReference type="InterPro" id="IPR010139">
    <property type="entry name" value="Imidazole-glycPsynth_HisH"/>
</dbReference>
<comment type="subunit">
    <text evidence="2 10">Heterodimer of HisH and HisF.</text>
</comment>
<comment type="subcellular location">
    <subcellularLocation>
        <location evidence="10">Cytoplasm</location>
    </subcellularLocation>
</comment>
<accession>A0A6F8ZF24</accession>
<dbReference type="SUPFAM" id="SSF52317">
    <property type="entry name" value="Class I glutamine amidotransferase-like"/>
    <property type="match status" value="1"/>
</dbReference>
<evidence type="ECO:0000259" key="12">
    <source>
        <dbReference type="Pfam" id="PF00117"/>
    </source>
</evidence>
<keyword evidence="3 10" id="KW-0028">Amino-acid biosynthesis</keyword>
<keyword evidence="10" id="KW-0963">Cytoplasm</keyword>
<protein>
    <recommendedName>
        <fullName evidence="10">Imidazole glycerol phosphate synthase subunit HisH</fullName>
        <ecNumber evidence="10">4.3.2.10</ecNumber>
    </recommendedName>
    <alternativeName>
        <fullName evidence="10">IGP synthase glutaminase subunit</fullName>
        <ecNumber evidence="10">3.5.1.2</ecNumber>
    </alternativeName>
    <alternativeName>
        <fullName evidence="10">IGP synthase subunit HisH</fullName>
    </alternativeName>
    <alternativeName>
        <fullName evidence="10">ImGP synthase subunit HisH</fullName>
        <shortName evidence="10">IGPS subunit HisH</shortName>
    </alternativeName>
</protein>
<name>A0A6F8ZF24_9FIRM</name>
<evidence type="ECO:0000256" key="7">
    <source>
        <dbReference type="ARBA" id="ARBA00023239"/>
    </source>
</evidence>
<proteinExistence type="inferred from homology"/>
<organism evidence="13 14">
    <name type="scientific">Candidatus Hydrogenisulfobacillus filiaventi</name>
    <dbReference type="NCBI Taxonomy" id="2707344"/>
    <lineage>
        <taxon>Bacteria</taxon>
        <taxon>Bacillati</taxon>
        <taxon>Bacillota</taxon>
        <taxon>Clostridia</taxon>
        <taxon>Eubacteriales</taxon>
        <taxon>Clostridiales Family XVII. Incertae Sedis</taxon>
        <taxon>Candidatus Hydrogenisulfobacillus</taxon>
    </lineage>
</organism>
<dbReference type="Gene3D" id="3.40.50.880">
    <property type="match status" value="1"/>
</dbReference>
<reference evidence="13 14" key="1">
    <citation type="submission" date="2020-02" db="EMBL/GenBank/DDBJ databases">
        <authorList>
            <person name="Hogendoorn C."/>
        </authorList>
    </citation>
    <scope>NUCLEOTIDE SEQUENCE [LARGE SCALE GENOMIC DNA]</scope>
    <source>
        <strain evidence="13">R501</strain>
    </source>
</reference>
<dbReference type="UniPathway" id="UPA00031">
    <property type="reaction ID" value="UER00010"/>
</dbReference>
<evidence type="ECO:0000256" key="10">
    <source>
        <dbReference type="HAMAP-Rule" id="MF_00278"/>
    </source>
</evidence>
<keyword evidence="5 10" id="KW-0315">Glutamine amidotransferase</keyword>
<keyword evidence="14" id="KW-1185">Reference proteome</keyword>
<dbReference type="Proteomes" id="UP000503399">
    <property type="component" value="Chromosome"/>
</dbReference>
<evidence type="ECO:0000256" key="6">
    <source>
        <dbReference type="ARBA" id="ARBA00023102"/>
    </source>
</evidence>
<evidence type="ECO:0000256" key="5">
    <source>
        <dbReference type="ARBA" id="ARBA00022962"/>
    </source>
</evidence>
<evidence type="ECO:0000313" key="13">
    <source>
        <dbReference type="EMBL" id="CAB1128233.1"/>
    </source>
</evidence>
<evidence type="ECO:0000256" key="11">
    <source>
        <dbReference type="PIRSR" id="PIRSR000495-1"/>
    </source>
</evidence>
<dbReference type="PANTHER" id="PTHR42701:SF1">
    <property type="entry name" value="IMIDAZOLE GLYCEROL PHOSPHATE SYNTHASE SUBUNIT HISH"/>
    <property type="match status" value="1"/>
</dbReference>
<dbReference type="PROSITE" id="PS51273">
    <property type="entry name" value="GATASE_TYPE_1"/>
    <property type="match status" value="1"/>
</dbReference>
<dbReference type="GO" id="GO:0016829">
    <property type="term" value="F:lyase activity"/>
    <property type="evidence" value="ECO:0007669"/>
    <property type="project" value="UniProtKB-KW"/>
</dbReference>
<evidence type="ECO:0000256" key="9">
    <source>
        <dbReference type="ARBA" id="ARBA00049534"/>
    </source>
</evidence>
<evidence type="ECO:0000256" key="4">
    <source>
        <dbReference type="ARBA" id="ARBA00022801"/>
    </source>
</evidence>
<dbReference type="KEGG" id="hfv:R50_0727"/>
<evidence type="ECO:0000256" key="3">
    <source>
        <dbReference type="ARBA" id="ARBA00022605"/>
    </source>
</evidence>
<dbReference type="NCBIfam" id="TIGR01855">
    <property type="entry name" value="IMP_synth_hisH"/>
    <property type="match status" value="1"/>
</dbReference>
<dbReference type="InterPro" id="IPR029062">
    <property type="entry name" value="Class_I_gatase-like"/>
</dbReference>